<keyword evidence="3" id="KW-0597">Phosphoprotein</keyword>
<keyword evidence="4" id="KW-0808">Transferase</keyword>
<evidence type="ECO:0000256" key="4">
    <source>
        <dbReference type="ARBA" id="ARBA00022679"/>
    </source>
</evidence>
<name>A0ABT1THK8_9GAMM</name>
<dbReference type="SMART" id="SM00388">
    <property type="entry name" value="HisKA"/>
    <property type="match status" value="1"/>
</dbReference>
<evidence type="ECO:0000256" key="5">
    <source>
        <dbReference type="ARBA" id="ARBA00022777"/>
    </source>
</evidence>
<proteinExistence type="predicted"/>
<organism evidence="8 9">
    <name type="scientific">Methylomonas subterranea</name>
    <dbReference type="NCBI Taxonomy" id="2952225"/>
    <lineage>
        <taxon>Bacteria</taxon>
        <taxon>Pseudomonadati</taxon>
        <taxon>Pseudomonadota</taxon>
        <taxon>Gammaproteobacteria</taxon>
        <taxon>Methylococcales</taxon>
        <taxon>Methylococcaceae</taxon>
        <taxon>Methylomonas</taxon>
    </lineage>
</organism>
<dbReference type="InterPro" id="IPR005467">
    <property type="entry name" value="His_kinase_dom"/>
</dbReference>
<dbReference type="Gene3D" id="1.10.287.130">
    <property type="match status" value="1"/>
</dbReference>
<dbReference type="SUPFAM" id="SSF55874">
    <property type="entry name" value="ATPase domain of HSP90 chaperone/DNA topoisomerase II/histidine kinase"/>
    <property type="match status" value="1"/>
</dbReference>
<keyword evidence="9" id="KW-1185">Reference proteome</keyword>
<dbReference type="InterPro" id="IPR003661">
    <property type="entry name" value="HisK_dim/P_dom"/>
</dbReference>
<evidence type="ECO:0000256" key="6">
    <source>
        <dbReference type="SAM" id="Coils"/>
    </source>
</evidence>
<keyword evidence="8" id="KW-0547">Nucleotide-binding</keyword>
<protein>
    <recommendedName>
        <fullName evidence="2">histidine kinase</fullName>
        <ecNumber evidence="2">2.7.13.3</ecNumber>
    </recommendedName>
</protein>
<evidence type="ECO:0000313" key="8">
    <source>
        <dbReference type="EMBL" id="MCQ8104814.1"/>
    </source>
</evidence>
<feature type="coiled-coil region" evidence="6">
    <location>
        <begin position="7"/>
        <end position="34"/>
    </location>
</feature>
<dbReference type="Gene3D" id="3.30.565.10">
    <property type="entry name" value="Histidine kinase-like ATPase, C-terminal domain"/>
    <property type="match status" value="1"/>
</dbReference>
<dbReference type="EC" id="2.7.13.3" evidence="2"/>
<dbReference type="CDD" id="cd00082">
    <property type="entry name" value="HisKA"/>
    <property type="match status" value="1"/>
</dbReference>
<sequence>MTEADLVQALQDRVQRLENRVRKLSEDKANLYLVLHLVELLNPVSGVDSFLESLMSALCGSLGGTNVEIYYLDEDEIHYANLLSGERRVLEGIDDDLIANVFQHHGLVEESTDLQHTLLRENIAAVACTWVMPLTVAGKFLGAVKMSDLLGSAQMRNYLTPFFSHIALILDNKIQTRKAESANKAKSNFLATMSHEIRTPLNGILGMAQLLSAPVCSDEQRRDYAKTILTSGNTLLTLLSDILDLAKIEANRLELNVSPASPQQLLQDVLALFHGSAQHKDLRVDAVWRGPAAKLYLLDKLRIKQMLSNLMSNAIKFTEQGSIDLVAREVESGETTCVLEFSVTDTGLGIAREKQHLLFKPFNQVDSGANRRHEGTGLGLSLVLRFAELMRGQVGVESQAGQGARFWFRVVCAVAEPTSVARPEQAESPAGASAVYPHEMAGGSDPEMPDTCLPEGIEADIEELSLLLKKNMFNAINQFKIVQTKLRGSALAGRFEPLGELINAMRFEDAHSQLTQLRKFMGACDG</sequence>
<dbReference type="InterPro" id="IPR003594">
    <property type="entry name" value="HATPase_dom"/>
</dbReference>
<keyword evidence="5" id="KW-0418">Kinase</keyword>
<evidence type="ECO:0000259" key="7">
    <source>
        <dbReference type="PROSITE" id="PS50109"/>
    </source>
</evidence>
<evidence type="ECO:0000256" key="2">
    <source>
        <dbReference type="ARBA" id="ARBA00012438"/>
    </source>
</evidence>
<reference evidence="8 9" key="1">
    <citation type="submission" date="2022-07" db="EMBL/GenBank/DDBJ databases">
        <title>Methylomonas rivi sp. nov., Methylomonas rosea sp. nov., Methylomonas aureus sp. nov. and Methylomonas subterranea sp. nov., four novel methanotrophs isolated from a freshwater creek and the deep terrestrial subsurface.</title>
        <authorList>
            <person name="Abin C."/>
            <person name="Sankaranarayanan K."/>
            <person name="Garner C."/>
            <person name="Sindelar R."/>
            <person name="Kotary K."/>
            <person name="Garner R."/>
            <person name="Barclay S."/>
            <person name="Lawson P."/>
            <person name="Krumholz L."/>
        </authorList>
    </citation>
    <scope>NUCLEOTIDE SEQUENCE [LARGE SCALE GENOMIC DNA]</scope>
    <source>
        <strain evidence="8 9">SURF-2</strain>
    </source>
</reference>
<dbReference type="SUPFAM" id="SSF47384">
    <property type="entry name" value="Homodimeric domain of signal transducing histidine kinase"/>
    <property type="match status" value="1"/>
</dbReference>
<feature type="domain" description="Histidine kinase" evidence="7">
    <location>
        <begin position="192"/>
        <end position="414"/>
    </location>
</feature>
<evidence type="ECO:0000256" key="1">
    <source>
        <dbReference type="ARBA" id="ARBA00000085"/>
    </source>
</evidence>
<dbReference type="PANTHER" id="PTHR43047:SF78">
    <property type="entry name" value="SENSORY_REGULATORY PROTEIN RPFC"/>
    <property type="match status" value="1"/>
</dbReference>
<dbReference type="RefSeq" id="WP_256602622.1">
    <property type="nucleotide sequence ID" value="NZ_JANIBJ010000020.1"/>
</dbReference>
<evidence type="ECO:0000313" key="9">
    <source>
        <dbReference type="Proteomes" id="UP001524499"/>
    </source>
</evidence>
<dbReference type="Pfam" id="PF00512">
    <property type="entry name" value="HisKA"/>
    <property type="match status" value="1"/>
</dbReference>
<dbReference type="GO" id="GO:0005524">
    <property type="term" value="F:ATP binding"/>
    <property type="evidence" value="ECO:0007669"/>
    <property type="project" value="UniProtKB-KW"/>
</dbReference>
<dbReference type="CDD" id="cd16922">
    <property type="entry name" value="HATPase_EvgS-ArcB-TorS-like"/>
    <property type="match status" value="1"/>
</dbReference>
<accession>A0ABT1THK8</accession>
<keyword evidence="8" id="KW-0067">ATP-binding</keyword>
<dbReference type="InterPro" id="IPR004358">
    <property type="entry name" value="Sig_transdc_His_kin-like_C"/>
</dbReference>
<dbReference type="Proteomes" id="UP001524499">
    <property type="component" value="Unassembled WGS sequence"/>
</dbReference>
<dbReference type="SMART" id="SM00387">
    <property type="entry name" value="HATPase_c"/>
    <property type="match status" value="1"/>
</dbReference>
<comment type="catalytic activity">
    <reaction evidence="1">
        <text>ATP + protein L-histidine = ADP + protein N-phospho-L-histidine.</text>
        <dbReference type="EC" id="2.7.13.3"/>
    </reaction>
</comment>
<dbReference type="Pfam" id="PF02518">
    <property type="entry name" value="HATPase_c"/>
    <property type="match status" value="1"/>
</dbReference>
<keyword evidence="6" id="KW-0175">Coiled coil</keyword>
<dbReference type="PANTHER" id="PTHR43047">
    <property type="entry name" value="TWO-COMPONENT HISTIDINE PROTEIN KINASE"/>
    <property type="match status" value="1"/>
</dbReference>
<dbReference type="InterPro" id="IPR036097">
    <property type="entry name" value="HisK_dim/P_sf"/>
</dbReference>
<dbReference type="PRINTS" id="PR00344">
    <property type="entry name" value="BCTRLSENSOR"/>
</dbReference>
<comment type="caution">
    <text evidence="8">The sequence shown here is derived from an EMBL/GenBank/DDBJ whole genome shotgun (WGS) entry which is preliminary data.</text>
</comment>
<dbReference type="PROSITE" id="PS50109">
    <property type="entry name" value="HIS_KIN"/>
    <property type="match status" value="1"/>
</dbReference>
<evidence type="ECO:0000256" key="3">
    <source>
        <dbReference type="ARBA" id="ARBA00022553"/>
    </source>
</evidence>
<dbReference type="EMBL" id="JANIBJ010000020">
    <property type="protein sequence ID" value="MCQ8104814.1"/>
    <property type="molecule type" value="Genomic_DNA"/>
</dbReference>
<dbReference type="InterPro" id="IPR036890">
    <property type="entry name" value="HATPase_C_sf"/>
</dbReference>
<gene>
    <name evidence="8" type="ORF">NP590_11910</name>
</gene>